<dbReference type="HOGENOM" id="CLU_2120240_0_0_1"/>
<protein>
    <recommendedName>
        <fullName evidence="1">Transcobalamin-like C-terminal domain-containing protein</fullName>
    </recommendedName>
</protein>
<evidence type="ECO:0000259" key="1">
    <source>
        <dbReference type="Pfam" id="PF14478"/>
    </source>
</evidence>
<proteinExistence type="predicted"/>
<dbReference type="InParanoid" id="H2YXV5"/>
<dbReference type="Proteomes" id="UP000007875">
    <property type="component" value="Unassembled WGS sequence"/>
</dbReference>
<dbReference type="PANTHER" id="PTHR10559:SF18">
    <property type="entry name" value="TRANSCOBALAMIN II"/>
    <property type="match status" value="1"/>
</dbReference>
<accession>H2YXV5</accession>
<dbReference type="GO" id="GO:0015889">
    <property type="term" value="P:cobalamin transport"/>
    <property type="evidence" value="ECO:0007669"/>
    <property type="project" value="TreeGrafter"/>
</dbReference>
<dbReference type="Ensembl" id="ENSCSAVT00000010290.1">
    <property type="protein sequence ID" value="ENSCSAVP00000010166.1"/>
    <property type="gene ID" value="ENSCSAVG00000005999.1"/>
</dbReference>
<evidence type="ECO:0000313" key="2">
    <source>
        <dbReference type="Ensembl" id="ENSCSAVP00000010166.1"/>
    </source>
</evidence>
<reference evidence="2" key="3">
    <citation type="submission" date="2025-09" db="UniProtKB">
        <authorList>
            <consortium name="Ensembl"/>
        </authorList>
    </citation>
    <scope>IDENTIFICATION</scope>
</reference>
<feature type="domain" description="Transcobalamin-like C-terminal" evidence="1">
    <location>
        <begin position="39"/>
        <end position="112"/>
    </location>
</feature>
<reference evidence="3" key="1">
    <citation type="submission" date="2003-08" db="EMBL/GenBank/DDBJ databases">
        <authorList>
            <person name="Birren B."/>
            <person name="Nusbaum C."/>
            <person name="Abebe A."/>
            <person name="Abouelleil A."/>
            <person name="Adekoya E."/>
            <person name="Ait-zahra M."/>
            <person name="Allen N."/>
            <person name="Allen T."/>
            <person name="An P."/>
            <person name="Anderson M."/>
            <person name="Anderson S."/>
            <person name="Arachchi H."/>
            <person name="Armbruster J."/>
            <person name="Bachantsang P."/>
            <person name="Baldwin J."/>
            <person name="Barry A."/>
            <person name="Bayul T."/>
            <person name="Blitshsteyn B."/>
            <person name="Bloom T."/>
            <person name="Blye J."/>
            <person name="Boguslavskiy L."/>
            <person name="Borowsky M."/>
            <person name="Boukhgalter B."/>
            <person name="Brunache A."/>
            <person name="Butler J."/>
            <person name="Calixte N."/>
            <person name="Calvo S."/>
            <person name="Camarata J."/>
            <person name="Campo K."/>
            <person name="Chang J."/>
            <person name="Cheshatsang Y."/>
            <person name="Citroen M."/>
            <person name="Collymore A."/>
            <person name="Considine T."/>
            <person name="Cook A."/>
            <person name="Cooke P."/>
            <person name="Corum B."/>
            <person name="Cuomo C."/>
            <person name="David R."/>
            <person name="Dawoe T."/>
            <person name="Degray S."/>
            <person name="Dodge S."/>
            <person name="Dooley K."/>
            <person name="Dorje P."/>
            <person name="Dorjee K."/>
            <person name="Dorris L."/>
            <person name="Duffey N."/>
            <person name="Dupes A."/>
            <person name="Elkins T."/>
            <person name="Engels R."/>
            <person name="Erickson J."/>
            <person name="Farina A."/>
            <person name="Faro S."/>
            <person name="Ferreira P."/>
            <person name="Fischer H."/>
            <person name="Fitzgerald M."/>
            <person name="Foley K."/>
            <person name="Gage D."/>
            <person name="Galagan J."/>
            <person name="Gearin G."/>
            <person name="Gnerre S."/>
            <person name="Gnirke A."/>
            <person name="Goyette A."/>
            <person name="Graham J."/>
            <person name="Grandbois E."/>
            <person name="Gyaltsen K."/>
            <person name="Hafez N."/>
            <person name="Hagopian D."/>
            <person name="Hagos B."/>
            <person name="Hall J."/>
            <person name="Hatcher B."/>
            <person name="Heller A."/>
            <person name="Higgins H."/>
            <person name="Honan T."/>
            <person name="Horn A."/>
            <person name="Houde N."/>
            <person name="Hughes L."/>
            <person name="Hulme W."/>
            <person name="Husby E."/>
            <person name="Iliev I."/>
            <person name="Jaffe D."/>
            <person name="Jones C."/>
            <person name="Kamal M."/>
            <person name="Kamat A."/>
            <person name="Kamvysselis M."/>
            <person name="Karlsson E."/>
            <person name="Kells C."/>
            <person name="Kieu A."/>
            <person name="Kisner P."/>
            <person name="Kodira C."/>
            <person name="Kulbokas E."/>
            <person name="Labutti K."/>
            <person name="Lama D."/>
            <person name="Landers T."/>
            <person name="Leger J."/>
            <person name="Levine S."/>
            <person name="Lewis D."/>
            <person name="Lewis T."/>
            <person name="Lindblad-toh K."/>
            <person name="Liu X."/>
            <person name="Lokyitsang T."/>
            <person name="Lokyitsang Y."/>
            <person name="Lucien O."/>
            <person name="Lui A."/>
            <person name="Ma L.J."/>
            <person name="Mabbitt R."/>
            <person name="Macdonald J."/>
            <person name="Maclean C."/>
            <person name="Major J."/>
            <person name="Manning J."/>
            <person name="Marabella R."/>
            <person name="Maru K."/>
            <person name="Matthews C."/>
            <person name="Mauceli E."/>
            <person name="Mccarthy M."/>
            <person name="Mcdonough S."/>
            <person name="Mcghee T."/>
            <person name="Meldrim J."/>
            <person name="Meneus L."/>
            <person name="Mesirov J."/>
            <person name="Mihalev A."/>
            <person name="Mihova T."/>
            <person name="Mikkelsen T."/>
            <person name="Mlenga V."/>
            <person name="Moru K."/>
            <person name="Mozes J."/>
            <person name="Mulrain L."/>
            <person name="Munson G."/>
            <person name="Naylor J."/>
            <person name="Newes C."/>
            <person name="Nguyen C."/>
            <person name="Nguyen N."/>
            <person name="Nguyen T."/>
            <person name="Nicol R."/>
            <person name="Nielsen C."/>
            <person name="Nizzari M."/>
            <person name="Norbu C."/>
            <person name="Norbu N."/>
            <person name="O'donnell P."/>
            <person name="Okoawo O."/>
            <person name="O'leary S."/>
            <person name="Omotosho B."/>
            <person name="O'neill K."/>
            <person name="Osman S."/>
            <person name="Parker S."/>
            <person name="Perrin D."/>
            <person name="Phunkhang P."/>
            <person name="Piqani B."/>
            <person name="Purcell S."/>
            <person name="Rachupka T."/>
            <person name="Ramasamy U."/>
            <person name="Rameau R."/>
            <person name="Ray V."/>
            <person name="Raymond C."/>
            <person name="Retta R."/>
            <person name="Richardson S."/>
            <person name="Rise C."/>
            <person name="Rodriguez J."/>
            <person name="Rogers J."/>
            <person name="Rogov P."/>
            <person name="Rutman M."/>
            <person name="Schupbach R."/>
            <person name="Seaman C."/>
            <person name="Settipalli S."/>
            <person name="Sharpe T."/>
            <person name="Sheridan J."/>
            <person name="Sherpa N."/>
            <person name="Shi J."/>
            <person name="Smirnov S."/>
            <person name="Smith C."/>
            <person name="Sougnez C."/>
            <person name="Spencer B."/>
            <person name="Stalker J."/>
            <person name="Stange-thomann N."/>
            <person name="Stavropoulos S."/>
            <person name="Stetson K."/>
            <person name="Stone C."/>
            <person name="Stone S."/>
            <person name="Stubbs M."/>
            <person name="Talamas J."/>
            <person name="Tchuinga P."/>
            <person name="Tenzing P."/>
            <person name="Tesfaye S."/>
            <person name="Theodore J."/>
            <person name="Thoulutsang Y."/>
            <person name="Topham K."/>
            <person name="Towey S."/>
            <person name="Tsamla T."/>
            <person name="Tsomo N."/>
            <person name="Vallee D."/>
            <person name="Vassiliev H."/>
            <person name="Venkataraman V."/>
            <person name="Vinson J."/>
            <person name="Vo A."/>
            <person name="Wade C."/>
            <person name="Wang S."/>
            <person name="Wangchuk T."/>
            <person name="Wangdi T."/>
            <person name="Whittaker C."/>
            <person name="Wilkinson J."/>
            <person name="Wu Y."/>
            <person name="Wyman D."/>
            <person name="Yadav S."/>
            <person name="Yang S."/>
            <person name="Yang X."/>
            <person name="Yeager S."/>
            <person name="Yee E."/>
            <person name="Young G."/>
            <person name="Zainoun J."/>
            <person name="Zembeck L."/>
            <person name="Zimmer A."/>
            <person name="Zody M."/>
            <person name="Lander E."/>
        </authorList>
    </citation>
    <scope>NUCLEOTIDE SEQUENCE [LARGE SCALE GENOMIC DNA]</scope>
</reference>
<dbReference type="Gene3D" id="2.170.130.30">
    <property type="match status" value="1"/>
</dbReference>
<dbReference type="GO" id="GO:0031419">
    <property type="term" value="F:cobalamin binding"/>
    <property type="evidence" value="ECO:0007669"/>
    <property type="project" value="TreeGrafter"/>
</dbReference>
<name>H2YXV5_CIOSA</name>
<dbReference type="Pfam" id="PF14478">
    <property type="entry name" value="DUF4430"/>
    <property type="match status" value="1"/>
</dbReference>
<keyword evidence="3" id="KW-1185">Reference proteome</keyword>
<dbReference type="InterPro" id="IPR027954">
    <property type="entry name" value="Transcobalamin-like_C"/>
</dbReference>
<evidence type="ECO:0000313" key="3">
    <source>
        <dbReference type="Proteomes" id="UP000007875"/>
    </source>
</evidence>
<dbReference type="AlphaFoldDB" id="H2YXV5"/>
<dbReference type="PANTHER" id="PTHR10559">
    <property type="entry name" value="TRANSCOBALAMIN-1/GASTRIC INTRINSIC FACTOR"/>
    <property type="match status" value="1"/>
</dbReference>
<organism evidence="2 3">
    <name type="scientific">Ciona savignyi</name>
    <name type="common">Pacific transparent sea squirt</name>
    <dbReference type="NCBI Taxonomy" id="51511"/>
    <lineage>
        <taxon>Eukaryota</taxon>
        <taxon>Metazoa</taxon>
        <taxon>Chordata</taxon>
        <taxon>Tunicata</taxon>
        <taxon>Ascidiacea</taxon>
        <taxon>Phlebobranchia</taxon>
        <taxon>Cionidae</taxon>
        <taxon>Ciona</taxon>
    </lineage>
</organism>
<reference evidence="2" key="2">
    <citation type="submission" date="2025-08" db="UniProtKB">
        <authorList>
            <consortium name="Ensembl"/>
        </authorList>
    </citation>
    <scope>IDENTIFICATION</scope>
</reference>
<dbReference type="InterPro" id="IPR051588">
    <property type="entry name" value="Cobalamin_Transport"/>
</dbReference>
<sequence>MGNIFMEFFTTRIRVQLSVIKPDSTDAITVHGVKKDNYLLQIMQQARCNQELEFETTSTSWGESVTSINGLRAESSKREYWALLDGTTGNFLPLGVSSYQPSDGEHIVFELRKW</sequence>
<dbReference type="GO" id="GO:0005615">
    <property type="term" value="C:extracellular space"/>
    <property type="evidence" value="ECO:0007669"/>
    <property type="project" value="TreeGrafter"/>
</dbReference>